<dbReference type="KEGG" id="nga:Ngar_c34280"/>
<dbReference type="GeneID" id="13797238"/>
<evidence type="ECO:0000313" key="2">
    <source>
        <dbReference type="EMBL" id="AFU60343.1"/>
    </source>
</evidence>
<keyword evidence="1" id="KW-1133">Transmembrane helix</keyword>
<dbReference type="AlphaFoldDB" id="K0ILD7"/>
<dbReference type="OrthoDB" id="10082at2157"/>
<keyword evidence="1" id="KW-0472">Membrane</keyword>
<evidence type="ECO:0000313" key="3">
    <source>
        <dbReference type="Proteomes" id="UP000008037"/>
    </source>
</evidence>
<keyword evidence="1" id="KW-0812">Transmembrane</keyword>
<feature type="transmembrane region" description="Helical" evidence="1">
    <location>
        <begin position="20"/>
        <end position="50"/>
    </location>
</feature>
<reference evidence="2 3" key="1">
    <citation type="journal article" date="2012" name="Environ. Microbiol.">
        <title>The genome of the ammonia-oxidizing Candidatus Nitrososphaera gargensis: insights into metabolic versatility and environmental adaptations.</title>
        <authorList>
            <person name="Spang A."/>
            <person name="Poehlein A."/>
            <person name="Offre P."/>
            <person name="Zumbragel S."/>
            <person name="Haider S."/>
            <person name="Rychlik N."/>
            <person name="Nowka B."/>
            <person name="Schmeisser C."/>
            <person name="Lebedeva E.V."/>
            <person name="Rattei T."/>
            <person name="Bohm C."/>
            <person name="Schmid M."/>
            <person name="Galushko A."/>
            <person name="Hatzenpichler R."/>
            <person name="Weinmaier T."/>
            <person name="Daniel R."/>
            <person name="Schleper C."/>
            <person name="Spieck E."/>
            <person name="Streit W."/>
            <person name="Wagner M."/>
        </authorList>
    </citation>
    <scope>NUCLEOTIDE SEQUENCE [LARGE SCALE GENOMIC DNA]</scope>
    <source>
        <strain evidence="3">Ga9.2</strain>
    </source>
</reference>
<protein>
    <submittedName>
        <fullName evidence="2">Uncharacterized protein</fullName>
    </submittedName>
</protein>
<name>K0ILD7_NITGG</name>
<dbReference type="Proteomes" id="UP000008037">
    <property type="component" value="Chromosome"/>
</dbReference>
<dbReference type="HOGENOM" id="CLU_175266_0_0_2"/>
<dbReference type="RefSeq" id="WP_015020875.1">
    <property type="nucleotide sequence ID" value="NC_018719.1"/>
</dbReference>
<gene>
    <name evidence="2" type="ordered locus">Ngar_c34280</name>
</gene>
<dbReference type="InParanoid" id="K0ILD7"/>
<proteinExistence type="predicted"/>
<evidence type="ECO:0000256" key="1">
    <source>
        <dbReference type="SAM" id="Phobius"/>
    </source>
</evidence>
<accession>K0ILD7</accession>
<keyword evidence="3" id="KW-1185">Reference proteome</keyword>
<sequence>MDSTLRPVLKRQLLVIGASLGAGLVFAYFFGFLIGLAVNIAVMIGIIFYIRRKQLGALRSLGFGNETAGGGYGGGGGFGGKLKYVCLSCGAEVKGARCGRCGSNMKKPLF</sequence>
<organism evidence="2 3">
    <name type="scientific">Nitrososphaera gargensis (strain Ga9.2)</name>
    <dbReference type="NCBI Taxonomy" id="1237085"/>
    <lineage>
        <taxon>Archaea</taxon>
        <taxon>Nitrososphaerota</taxon>
        <taxon>Nitrososphaeria</taxon>
        <taxon>Nitrososphaerales</taxon>
        <taxon>Nitrososphaeraceae</taxon>
        <taxon>Nitrososphaera</taxon>
    </lineage>
</organism>
<dbReference type="BioCyc" id="CNIT1237085:G1324-3429-MONOMER"/>
<dbReference type="EMBL" id="CP002408">
    <property type="protein sequence ID" value="AFU60343.1"/>
    <property type="molecule type" value="Genomic_DNA"/>
</dbReference>